<dbReference type="GO" id="GO:0042552">
    <property type="term" value="P:myelination"/>
    <property type="evidence" value="ECO:0007669"/>
    <property type="project" value="TreeGrafter"/>
</dbReference>
<evidence type="ECO:0000313" key="3">
    <source>
        <dbReference type="Proteomes" id="UP000823561"/>
    </source>
</evidence>
<dbReference type="PANTHER" id="PTHR15016">
    <property type="entry name" value="BREAST CARCINOMA-AMPLIFIED SEQUENCE 1"/>
    <property type="match status" value="1"/>
</dbReference>
<dbReference type="AlphaFoldDB" id="A0AAV6H5S4"/>
<feature type="region of interest" description="Disordered" evidence="1">
    <location>
        <begin position="388"/>
        <end position="498"/>
    </location>
</feature>
<organism evidence="2 3">
    <name type="scientific">Alosa alosa</name>
    <name type="common">allis shad</name>
    <dbReference type="NCBI Taxonomy" id="278164"/>
    <lineage>
        <taxon>Eukaryota</taxon>
        <taxon>Metazoa</taxon>
        <taxon>Chordata</taxon>
        <taxon>Craniata</taxon>
        <taxon>Vertebrata</taxon>
        <taxon>Euteleostomi</taxon>
        <taxon>Actinopterygii</taxon>
        <taxon>Neopterygii</taxon>
        <taxon>Teleostei</taxon>
        <taxon>Clupei</taxon>
        <taxon>Clupeiformes</taxon>
        <taxon>Clupeoidei</taxon>
        <taxon>Clupeidae</taxon>
        <taxon>Alosa</taxon>
    </lineage>
</organism>
<feature type="compositionally biased region" description="Polar residues" evidence="1">
    <location>
        <begin position="175"/>
        <end position="188"/>
    </location>
</feature>
<evidence type="ECO:0000313" key="2">
    <source>
        <dbReference type="EMBL" id="KAG5282679.1"/>
    </source>
</evidence>
<accession>A0AAV6H5S4</accession>
<proteinExistence type="predicted"/>
<feature type="compositionally biased region" description="Polar residues" evidence="1">
    <location>
        <begin position="221"/>
        <end position="230"/>
    </location>
</feature>
<keyword evidence="3" id="KW-1185">Reference proteome</keyword>
<evidence type="ECO:0000256" key="1">
    <source>
        <dbReference type="SAM" id="MobiDB-lite"/>
    </source>
</evidence>
<name>A0AAV6H5S4_9TELE</name>
<dbReference type="Proteomes" id="UP000823561">
    <property type="component" value="Chromosome 4"/>
</dbReference>
<feature type="region of interest" description="Disordered" evidence="1">
    <location>
        <begin position="1"/>
        <end position="92"/>
    </location>
</feature>
<evidence type="ECO:0008006" key="4">
    <source>
        <dbReference type="Google" id="ProtNLM"/>
    </source>
</evidence>
<feature type="compositionally biased region" description="Basic and acidic residues" evidence="1">
    <location>
        <begin position="124"/>
        <end position="137"/>
    </location>
</feature>
<dbReference type="PANTHER" id="PTHR15016:SF6">
    <property type="entry name" value="BREAST CARCINOMA-AMPLIFIED SEQUENCE 1"/>
    <property type="match status" value="1"/>
</dbReference>
<feature type="region of interest" description="Disordered" evidence="1">
    <location>
        <begin position="124"/>
        <end position="284"/>
    </location>
</feature>
<feature type="compositionally biased region" description="Pro residues" evidence="1">
    <location>
        <begin position="433"/>
        <end position="443"/>
    </location>
</feature>
<dbReference type="EMBL" id="JADWDJ010000004">
    <property type="protein sequence ID" value="KAG5282679.1"/>
    <property type="molecule type" value="Genomic_DNA"/>
</dbReference>
<sequence>MGNEMSSHKKKGRKGKVQNGDLNGHAVNASSDDMTETVTTTEVTVEASQCPALAVTTNADPSPVVEATGAGETDGVQEQSQEQSVDKAAAEQTDDAVCVIEESKSPGENKSNFFNKLFNKKSDTKPVEVDVETHSEEVVSADQVDAEEVTNNLQSEPVDIKDSTELELPERESLHSSPAVTEQNQSEDNPVMNFFKTLVTPTKTPKEAAASSDVSKDQSQKETAATTAPANVQEVEAKGKMAPPPPPEPLKMEGKTEPTAEKEESQPAPKEIEAGAKPKSAKESAFSKLFRPKVLLGLKASKAVPRGTSASAKPATVVNAVEETAAPVEVETDASKAATLEACAKLEPAPAVKQEEEKAEKKPSTFASFFKPKVLLDQVTSKIQVVASTSRIRGAAKSAGPAAEPTKDSPAVAANPEPPQAPKAKEEARAAPPSAPPAPPAPPLDKSVESAENPSPTVPRREKRNSIQLFFKNLAQKRHSDAGVQTEAAAPSTAEKGK</sequence>
<protein>
    <recommendedName>
        <fullName evidence="4">Breast carcinoma-amplified sequence 1</fullName>
    </recommendedName>
</protein>
<dbReference type="InterPro" id="IPR026115">
    <property type="entry name" value="NABC1"/>
</dbReference>
<gene>
    <name evidence="2" type="ORF">AALO_G00058670</name>
</gene>
<feature type="compositionally biased region" description="Low complexity" evidence="1">
    <location>
        <begin position="36"/>
        <end position="46"/>
    </location>
</feature>
<comment type="caution">
    <text evidence="2">The sequence shown here is derived from an EMBL/GenBank/DDBJ whole genome shotgun (WGS) entry which is preliminary data.</text>
</comment>
<reference evidence="2" key="1">
    <citation type="submission" date="2020-10" db="EMBL/GenBank/DDBJ databases">
        <title>Chromosome-scale genome assembly of the Allis shad, Alosa alosa.</title>
        <authorList>
            <person name="Margot Z."/>
            <person name="Christophe K."/>
            <person name="Cabau C."/>
            <person name="Louis A."/>
            <person name="Berthelot C."/>
            <person name="Parey E."/>
            <person name="Roest Crollius H."/>
            <person name="Montfort J."/>
            <person name="Robinson-Rechavi M."/>
            <person name="Bucao C."/>
            <person name="Bouchez O."/>
            <person name="Gislard M."/>
            <person name="Lluch J."/>
            <person name="Milhes M."/>
            <person name="Lampietro C."/>
            <person name="Lopez Roques C."/>
            <person name="Donnadieu C."/>
            <person name="Braasch I."/>
            <person name="Desvignes T."/>
            <person name="Postlethwait J."/>
            <person name="Bobe J."/>
            <person name="Guiguen Y."/>
        </authorList>
    </citation>
    <scope>NUCLEOTIDE SEQUENCE</scope>
    <source>
        <strain evidence="2">M-15738</strain>
        <tissue evidence="2">Blood</tissue>
    </source>
</reference>
<feature type="compositionally biased region" description="Basic and acidic residues" evidence="1">
    <location>
        <begin position="158"/>
        <end position="174"/>
    </location>
</feature>
<feature type="compositionally biased region" description="Basic and acidic residues" evidence="1">
    <location>
        <begin position="250"/>
        <end position="282"/>
    </location>
</feature>